<dbReference type="Pfam" id="PF00665">
    <property type="entry name" value="rve"/>
    <property type="match status" value="1"/>
</dbReference>
<keyword evidence="3" id="KW-1185">Reference proteome</keyword>
<evidence type="ECO:0000313" key="3">
    <source>
        <dbReference type="Proteomes" id="UP000046155"/>
    </source>
</evidence>
<dbReference type="Proteomes" id="UP000046155">
    <property type="component" value="Unassembled WGS sequence"/>
</dbReference>
<protein>
    <submittedName>
        <fullName evidence="2">Transposase</fullName>
    </submittedName>
</protein>
<dbReference type="PROSITE" id="PS50994">
    <property type="entry name" value="INTEGRASE"/>
    <property type="match status" value="1"/>
</dbReference>
<proteinExistence type="predicted"/>
<dbReference type="InterPro" id="IPR001584">
    <property type="entry name" value="Integrase_cat-core"/>
</dbReference>
<dbReference type="InterPro" id="IPR036397">
    <property type="entry name" value="RNaseH_sf"/>
</dbReference>
<reference evidence="3" key="1">
    <citation type="submission" date="2015-01" db="EMBL/GenBank/DDBJ databases">
        <authorList>
            <person name="Manzoor Shahid"/>
            <person name="Zubair Saima"/>
        </authorList>
    </citation>
    <scope>NUCLEOTIDE SEQUENCE [LARGE SCALE GENOMIC DNA]</scope>
    <source>
        <strain evidence="3">Sp3</strain>
    </source>
</reference>
<gene>
    <name evidence="2" type="ORF">SSCH_1560012</name>
</gene>
<dbReference type="GO" id="GO:0003676">
    <property type="term" value="F:nucleic acid binding"/>
    <property type="evidence" value="ECO:0007669"/>
    <property type="project" value="InterPro"/>
</dbReference>
<name>A0A0B7MJR9_9FIRM</name>
<dbReference type="InterPro" id="IPR012337">
    <property type="entry name" value="RNaseH-like_sf"/>
</dbReference>
<dbReference type="SUPFAM" id="SSF53098">
    <property type="entry name" value="Ribonuclease H-like"/>
    <property type="match status" value="1"/>
</dbReference>
<evidence type="ECO:0000259" key="1">
    <source>
        <dbReference type="PROSITE" id="PS50994"/>
    </source>
</evidence>
<organism evidence="2 3">
    <name type="scientific">Syntrophaceticus schinkii</name>
    <dbReference type="NCBI Taxonomy" id="499207"/>
    <lineage>
        <taxon>Bacteria</taxon>
        <taxon>Bacillati</taxon>
        <taxon>Bacillota</taxon>
        <taxon>Clostridia</taxon>
        <taxon>Thermoanaerobacterales</taxon>
        <taxon>Thermoanaerobacterales Family III. Incertae Sedis</taxon>
        <taxon>Syntrophaceticus</taxon>
    </lineage>
</organism>
<feature type="domain" description="Integrase catalytic" evidence="1">
    <location>
        <begin position="1"/>
        <end position="61"/>
    </location>
</feature>
<sequence>MDSLYLFVIIDLYSRYIVDYELSTTMDRHWVLECLKRAFKLRKPEIINSDQSSQFTNKDYF</sequence>
<evidence type="ECO:0000313" key="2">
    <source>
        <dbReference type="EMBL" id="CEO88201.1"/>
    </source>
</evidence>
<accession>A0A0B7MJR9</accession>
<dbReference type="GO" id="GO:0015074">
    <property type="term" value="P:DNA integration"/>
    <property type="evidence" value="ECO:0007669"/>
    <property type="project" value="InterPro"/>
</dbReference>
<dbReference type="Gene3D" id="3.30.420.10">
    <property type="entry name" value="Ribonuclease H-like superfamily/Ribonuclease H"/>
    <property type="match status" value="1"/>
</dbReference>
<dbReference type="AlphaFoldDB" id="A0A0B7MJR9"/>
<dbReference type="EMBL" id="CDRZ01000064">
    <property type="protein sequence ID" value="CEO88201.1"/>
    <property type="molecule type" value="Genomic_DNA"/>
</dbReference>